<evidence type="ECO:0008006" key="3">
    <source>
        <dbReference type="Google" id="ProtNLM"/>
    </source>
</evidence>
<dbReference type="EMBL" id="CP001014">
    <property type="protein sequence ID" value="ACB39147.1"/>
    <property type="molecule type" value="Genomic_DNA"/>
</dbReference>
<dbReference type="HOGENOM" id="CLU_132454_0_0_2"/>
<accession>B1YAR8</accession>
<dbReference type="Pfam" id="PF09821">
    <property type="entry name" value="AAA_assoc_C"/>
    <property type="match status" value="1"/>
</dbReference>
<evidence type="ECO:0000313" key="1">
    <source>
        <dbReference type="EMBL" id="ACB39147.1"/>
    </source>
</evidence>
<sequence>MKFPAVAVDQVLGLLKVVHNLGGRVDAMHVNDAVDADLGDLSHVIDAAEMLGLLRSSGGDLLLTESGKAAVEKPLRELQRYLRDVLQRVEPFTALVRRVAEAKRVSMEEVEELLRKYGYDERGVRRILNWAVFAQLVEIDDGQWVVPS</sequence>
<dbReference type="OrthoDB" id="26983at2157"/>
<dbReference type="InterPro" id="IPR018632">
    <property type="entry name" value="AAA-associated_dom_C"/>
</dbReference>
<evidence type="ECO:0000313" key="2">
    <source>
        <dbReference type="Proteomes" id="UP000001694"/>
    </source>
</evidence>
<dbReference type="AlphaFoldDB" id="B1YAR8"/>
<protein>
    <recommendedName>
        <fullName evidence="3">ABC nitrate/sulfonate/bicarbonate family transporter, ATPase subunit</fullName>
    </recommendedName>
</protein>
<dbReference type="RefSeq" id="WP_012349568.1">
    <property type="nucleotide sequence ID" value="NC_010525.1"/>
</dbReference>
<reference evidence="1" key="1">
    <citation type="submission" date="2008-03" db="EMBL/GenBank/DDBJ databases">
        <title>Complete sequence of Thermoproteus neutrophilus V24Sta.</title>
        <authorList>
            <consortium name="US DOE Joint Genome Institute"/>
            <person name="Copeland A."/>
            <person name="Lucas S."/>
            <person name="Lapidus A."/>
            <person name="Glavina del Rio T."/>
            <person name="Dalin E."/>
            <person name="Tice H."/>
            <person name="Bruce D."/>
            <person name="Goodwin L."/>
            <person name="Pitluck S."/>
            <person name="Sims D."/>
            <person name="Brettin T."/>
            <person name="Detter J.C."/>
            <person name="Han C."/>
            <person name="Kuske C.R."/>
            <person name="Schmutz J."/>
            <person name="Larimer F."/>
            <person name="Land M."/>
            <person name="Hauser L."/>
            <person name="Kyrpides N."/>
            <person name="Mikhailova N."/>
            <person name="Biddle J.F."/>
            <person name="Zhang Z."/>
            <person name="Fitz-Gibbon S.T."/>
            <person name="Lowe T.M."/>
            <person name="Saltikov C."/>
            <person name="House C.H."/>
            <person name="Richardson P."/>
        </authorList>
    </citation>
    <scope>NUCLEOTIDE SEQUENCE [LARGE SCALE GENOMIC DNA]</scope>
    <source>
        <strain evidence="1">V24Sta</strain>
    </source>
</reference>
<dbReference type="KEGG" id="tne:Tneu_0191"/>
<dbReference type="STRING" id="444157.Tneu_0191"/>
<keyword evidence="2" id="KW-1185">Reference proteome</keyword>
<gene>
    <name evidence="1" type="ordered locus">Tneu_0191</name>
</gene>
<dbReference type="eggNOG" id="arCOG05379">
    <property type="taxonomic scope" value="Archaea"/>
</dbReference>
<organism evidence="1 2">
    <name type="scientific">Pyrobaculum neutrophilum (strain DSM 2338 / JCM 9278 / NBRC 100436 / V24Sta)</name>
    <name type="common">Thermoproteus neutrophilus</name>
    <dbReference type="NCBI Taxonomy" id="444157"/>
    <lineage>
        <taxon>Archaea</taxon>
        <taxon>Thermoproteota</taxon>
        <taxon>Thermoprotei</taxon>
        <taxon>Thermoproteales</taxon>
        <taxon>Thermoproteaceae</taxon>
        <taxon>Pyrobaculum</taxon>
    </lineage>
</organism>
<name>B1YAR8_PYRNV</name>
<dbReference type="Proteomes" id="UP000001694">
    <property type="component" value="Chromosome"/>
</dbReference>
<dbReference type="GeneID" id="6164765"/>
<proteinExistence type="predicted"/>